<dbReference type="AlphaFoldDB" id="A0A9W9ZIC4"/>
<evidence type="ECO:0000313" key="2">
    <source>
        <dbReference type="EMBL" id="KAJ7380529.1"/>
    </source>
</evidence>
<comment type="caution">
    <text evidence="2">The sequence shown here is derived from an EMBL/GenBank/DDBJ whole genome shotgun (WGS) entry which is preliminary data.</text>
</comment>
<sequence length="187" mass="19825">MSGRAISTAVSDFVLAGCSFYAAFNVHGRSVYAAWGFVCVAIAASLGVLKFGVVLPNVQSKVIRLHALFTWLASIVGIPLIAAGFCFHHHKPANAKFHLVSSVIAFVVSLIHNPVEDKLTTIASALAVLGILFVTYMSSNFYATTGALAYGLASVVESVTFLGLPGVDWFHYILAGGNLLLMHGLIK</sequence>
<proteinExistence type="predicted"/>
<feature type="transmembrane region" description="Helical" evidence="1">
    <location>
        <begin position="31"/>
        <end position="53"/>
    </location>
</feature>
<protein>
    <submittedName>
        <fullName evidence="2">Uncharacterized protein</fullName>
    </submittedName>
</protein>
<evidence type="ECO:0000256" key="1">
    <source>
        <dbReference type="SAM" id="Phobius"/>
    </source>
</evidence>
<accession>A0A9W9ZIC4</accession>
<feature type="transmembrane region" description="Helical" evidence="1">
    <location>
        <begin position="97"/>
        <end position="115"/>
    </location>
</feature>
<feature type="transmembrane region" description="Helical" evidence="1">
    <location>
        <begin position="6"/>
        <end position="24"/>
    </location>
</feature>
<evidence type="ECO:0000313" key="3">
    <source>
        <dbReference type="Proteomes" id="UP001163046"/>
    </source>
</evidence>
<dbReference type="Proteomes" id="UP001163046">
    <property type="component" value="Unassembled WGS sequence"/>
</dbReference>
<keyword evidence="1" id="KW-0472">Membrane</keyword>
<dbReference type="EMBL" id="MU826353">
    <property type="protein sequence ID" value="KAJ7380529.1"/>
    <property type="molecule type" value="Genomic_DNA"/>
</dbReference>
<reference evidence="2" key="1">
    <citation type="submission" date="2023-01" db="EMBL/GenBank/DDBJ databases">
        <title>Genome assembly of the deep-sea coral Lophelia pertusa.</title>
        <authorList>
            <person name="Herrera S."/>
            <person name="Cordes E."/>
        </authorList>
    </citation>
    <scope>NUCLEOTIDE SEQUENCE</scope>
    <source>
        <strain evidence="2">USNM1676648</strain>
        <tissue evidence="2">Polyp</tissue>
    </source>
</reference>
<feature type="transmembrane region" description="Helical" evidence="1">
    <location>
        <begin position="65"/>
        <end position="85"/>
    </location>
</feature>
<gene>
    <name evidence="2" type="ORF">OS493_008995</name>
</gene>
<name>A0A9W9ZIC4_9CNID</name>
<feature type="transmembrane region" description="Helical" evidence="1">
    <location>
        <begin position="169"/>
        <end position="186"/>
    </location>
</feature>
<keyword evidence="3" id="KW-1185">Reference proteome</keyword>
<organism evidence="2 3">
    <name type="scientific">Desmophyllum pertusum</name>
    <dbReference type="NCBI Taxonomy" id="174260"/>
    <lineage>
        <taxon>Eukaryota</taxon>
        <taxon>Metazoa</taxon>
        <taxon>Cnidaria</taxon>
        <taxon>Anthozoa</taxon>
        <taxon>Hexacorallia</taxon>
        <taxon>Scleractinia</taxon>
        <taxon>Caryophylliina</taxon>
        <taxon>Caryophylliidae</taxon>
        <taxon>Desmophyllum</taxon>
    </lineage>
</organism>
<dbReference type="OrthoDB" id="6019940at2759"/>
<keyword evidence="1" id="KW-1133">Transmembrane helix</keyword>
<keyword evidence="1" id="KW-0812">Transmembrane</keyword>
<feature type="transmembrane region" description="Helical" evidence="1">
    <location>
        <begin position="121"/>
        <end position="138"/>
    </location>
</feature>